<keyword evidence="4 6" id="KW-1133">Transmembrane helix</keyword>
<keyword evidence="5 6" id="KW-0472">Membrane</keyword>
<dbReference type="Pfam" id="PF01098">
    <property type="entry name" value="FTSW_RODA_SPOVE"/>
    <property type="match status" value="1"/>
</dbReference>
<protein>
    <submittedName>
        <fullName evidence="7">Rod shape-determining protein RodA</fullName>
    </submittedName>
</protein>
<dbReference type="EMBL" id="BAABYW010000001">
    <property type="protein sequence ID" value="GAA6408211.1"/>
    <property type="molecule type" value="Genomic_DNA"/>
</dbReference>
<accession>A0ABQ0B9S7</accession>
<evidence type="ECO:0000256" key="3">
    <source>
        <dbReference type="ARBA" id="ARBA00022960"/>
    </source>
</evidence>
<reference evidence="7 8" key="1">
    <citation type="submission" date="2024-04" db="EMBL/GenBank/DDBJ databases">
        <title>Defined microbial consortia suppress multidrug-resistant proinflammatory Enterobacteriaceae via ecological control.</title>
        <authorList>
            <person name="Furuichi M."/>
            <person name="Kawaguchi T."/>
            <person name="Pust M."/>
            <person name="Yasuma K."/>
            <person name="Plichta D."/>
            <person name="Hasegawa N."/>
            <person name="Ohya T."/>
            <person name="Bhattarai S."/>
            <person name="Sasajima S."/>
            <person name="Aoto Y."/>
            <person name="Tuganbaev T."/>
            <person name="Yaginuma M."/>
            <person name="Ueda M."/>
            <person name="Okahashi N."/>
            <person name="Amafuji K."/>
            <person name="Kiridooshi Y."/>
            <person name="Sugita K."/>
            <person name="Strazar M."/>
            <person name="Skelly A."/>
            <person name="Suda W."/>
            <person name="Hattori M."/>
            <person name="Nakamoto N."/>
            <person name="Caballero S."/>
            <person name="Norman J."/>
            <person name="Olle B."/>
            <person name="Tanoue T."/>
            <person name="Arita M."/>
            <person name="Bucci V."/>
            <person name="Atarashi K."/>
            <person name="Xavier R."/>
            <person name="Honda K."/>
        </authorList>
    </citation>
    <scope>NUCLEOTIDE SEQUENCE [LARGE SCALE GENOMIC DNA]</scope>
    <source>
        <strain evidence="8">k04-0078-D8-1</strain>
    </source>
</reference>
<dbReference type="PANTHER" id="PTHR30474:SF1">
    <property type="entry name" value="PEPTIDOGLYCAN GLYCOSYLTRANSFERASE MRDB"/>
    <property type="match status" value="1"/>
</dbReference>
<evidence type="ECO:0000256" key="4">
    <source>
        <dbReference type="ARBA" id="ARBA00022989"/>
    </source>
</evidence>
<feature type="transmembrane region" description="Helical" evidence="6">
    <location>
        <begin position="343"/>
        <end position="364"/>
    </location>
</feature>
<keyword evidence="2 6" id="KW-0812">Transmembrane</keyword>
<feature type="transmembrane region" description="Helical" evidence="6">
    <location>
        <begin position="12"/>
        <end position="29"/>
    </location>
</feature>
<dbReference type="RefSeq" id="WP_095173104.1">
    <property type="nucleotide sequence ID" value="NZ_BAABYW010000001.1"/>
</dbReference>
<sequence length="376" mass="42197">MIKQYKLRDYNFRLVLFLVVLTFMGVLLVGSAEPDLQRKQFFGMMLGLIVMAVISLMDFSWILNFYWIMYVGNILMLLLVRLIGTESKGAARWLRIGSFQFQPTELAKIILILFLARYLMEHEEDLNTLKTILKTVVLMAIPLLLIYNQPDLKNTITVAILFCILLYLAGLSYKIIGGALLIAIPLVVVFLFIVIQPDQKLIKEYQRDRIMTFLYPEEEEYSDDVLQQQNSIMAIGSGKLTGKGLNNNEVASANKGNFVSESQTDFIFSVAGEELGFLGCTALLLLIFLIIYECMRTGRRAKDLSGSLICYGMASVIAVQSFINICVATGLGPNTGTPLPFVSYGLSSMVSLYIGMGLVLNVSLQKNRTYREVEKS</sequence>
<keyword evidence="3" id="KW-0133">Cell shape</keyword>
<feature type="transmembrane region" description="Helical" evidence="6">
    <location>
        <begin position="275"/>
        <end position="292"/>
    </location>
</feature>
<feature type="transmembrane region" description="Helical" evidence="6">
    <location>
        <begin position="132"/>
        <end position="149"/>
    </location>
</feature>
<feature type="transmembrane region" description="Helical" evidence="6">
    <location>
        <begin position="66"/>
        <end position="84"/>
    </location>
</feature>
<feature type="transmembrane region" description="Helical" evidence="6">
    <location>
        <begin position="178"/>
        <end position="195"/>
    </location>
</feature>
<evidence type="ECO:0000256" key="1">
    <source>
        <dbReference type="ARBA" id="ARBA00004141"/>
    </source>
</evidence>
<keyword evidence="8" id="KW-1185">Reference proteome</keyword>
<evidence type="ECO:0000313" key="8">
    <source>
        <dbReference type="Proteomes" id="UP001600943"/>
    </source>
</evidence>
<gene>
    <name evidence="7" type="primary">rodA</name>
    <name evidence="7" type="ORF">K040078D81_23280</name>
</gene>
<proteinExistence type="predicted"/>
<evidence type="ECO:0000256" key="6">
    <source>
        <dbReference type="SAM" id="Phobius"/>
    </source>
</evidence>
<feature type="transmembrane region" description="Helical" evidence="6">
    <location>
        <begin position="41"/>
        <end position="59"/>
    </location>
</feature>
<dbReference type="Proteomes" id="UP001600943">
    <property type="component" value="Unassembled WGS sequence"/>
</dbReference>
<evidence type="ECO:0000313" key="7">
    <source>
        <dbReference type="EMBL" id="GAA6408211.1"/>
    </source>
</evidence>
<evidence type="ECO:0000256" key="5">
    <source>
        <dbReference type="ARBA" id="ARBA00023136"/>
    </source>
</evidence>
<dbReference type="InterPro" id="IPR001182">
    <property type="entry name" value="FtsW/RodA"/>
</dbReference>
<feature type="transmembrane region" description="Helical" evidence="6">
    <location>
        <begin position="155"/>
        <end position="171"/>
    </location>
</feature>
<evidence type="ECO:0000256" key="2">
    <source>
        <dbReference type="ARBA" id="ARBA00022692"/>
    </source>
</evidence>
<feature type="transmembrane region" description="Helical" evidence="6">
    <location>
        <begin position="104"/>
        <end position="120"/>
    </location>
</feature>
<organism evidence="7 8">
    <name type="scientific">Blautia hominis</name>
    <dbReference type="NCBI Taxonomy" id="2025493"/>
    <lineage>
        <taxon>Bacteria</taxon>
        <taxon>Bacillati</taxon>
        <taxon>Bacillota</taxon>
        <taxon>Clostridia</taxon>
        <taxon>Lachnospirales</taxon>
        <taxon>Lachnospiraceae</taxon>
        <taxon>Blautia</taxon>
    </lineage>
</organism>
<comment type="subcellular location">
    <subcellularLocation>
        <location evidence="1">Membrane</location>
        <topology evidence="1">Multi-pass membrane protein</topology>
    </subcellularLocation>
</comment>
<feature type="transmembrane region" description="Helical" evidence="6">
    <location>
        <begin position="304"/>
        <end position="323"/>
    </location>
</feature>
<comment type="caution">
    <text evidence="7">The sequence shown here is derived from an EMBL/GenBank/DDBJ whole genome shotgun (WGS) entry which is preliminary data.</text>
</comment>
<dbReference type="PANTHER" id="PTHR30474">
    <property type="entry name" value="CELL CYCLE PROTEIN"/>
    <property type="match status" value="1"/>
</dbReference>
<name>A0ABQ0B9S7_9FIRM</name>